<dbReference type="RefSeq" id="WP_111245097.1">
    <property type="nucleotide sequence ID" value="NZ_AP023358.1"/>
</dbReference>
<dbReference type="OrthoDB" id="3394592at2"/>
<evidence type="ECO:0000313" key="1">
    <source>
        <dbReference type="EMBL" id="PZF91517.1"/>
    </source>
</evidence>
<dbReference type="AlphaFoldDB" id="A0A2W2CTZ9"/>
<dbReference type="Proteomes" id="UP000248627">
    <property type="component" value="Unassembled WGS sequence"/>
</dbReference>
<organism evidence="1 2">
    <name type="scientific">Micromonospora endophytica</name>
    <dbReference type="NCBI Taxonomy" id="515350"/>
    <lineage>
        <taxon>Bacteria</taxon>
        <taxon>Bacillati</taxon>
        <taxon>Actinomycetota</taxon>
        <taxon>Actinomycetes</taxon>
        <taxon>Micromonosporales</taxon>
        <taxon>Micromonosporaceae</taxon>
        <taxon>Micromonospora</taxon>
    </lineage>
</organism>
<gene>
    <name evidence="1" type="ORF">C1I93_21455</name>
</gene>
<proteinExistence type="predicted"/>
<evidence type="ECO:0008006" key="3">
    <source>
        <dbReference type="Google" id="ProtNLM"/>
    </source>
</evidence>
<accession>A0A2W2CTZ9</accession>
<evidence type="ECO:0000313" key="2">
    <source>
        <dbReference type="Proteomes" id="UP000248627"/>
    </source>
</evidence>
<reference evidence="1 2" key="1">
    <citation type="submission" date="2018-01" db="EMBL/GenBank/DDBJ databases">
        <title>Draft genome sequence of Jishengella endophytica.</title>
        <authorList>
            <person name="Sahin N."/>
            <person name="Ay H."/>
            <person name="Saygin H."/>
        </authorList>
    </citation>
    <scope>NUCLEOTIDE SEQUENCE [LARGE SCALE GENOMIC DNA]</scope>
    <source>
        <strain evidence="1 2">DSM 45430</strain>
    </source>
</reference>
<name>A0A2W2CTZ9_9ACTN</name>
<comment type="caution">
    <text evidence="1">The sequence shown here is derived from an EMBL/GenBank/DDBJ whole genome shotgun (WGS) entry which is preliminary data.</text>
</comment>
<dbReference type="EMBL" id="POTX01000170">
    <property type="protein sequence ID" value="PZF91517.1"/>
    <property type="molecule type" value="Genomic_DNA"/>
</dbReference>
<protein>
    <recommendedName>
        <fullName evidence="3">S26 family signal peptidase</fullName>
    </recommendedName>
</protein>
<sequence>MTTLRAGDLLLVGREASVQFIKPILFRVIRVLDRPTYDGWIWLAGYQVDNRGDAVDRRSIFVMKAGLRIAPAPVARKPGQQGRLRSSQRR</sequence>
<keyword evidence="2" id="KW-1185">Reference proteome</keyword>